<sequence>MINGKAFMLLTIQKLENSPFKFPDRTILLIEDLIKKFKKFRRDITFLVWRILCIQCLTQNGNEITFLRKQFFKRDMYITTCRTFALICALIPILGLGEYRNLYGKMNITENSSMVEWQDAHDIAEAHEFTFKAINDEIKSTNHSISETTVGKFRSVILVKLDLAGSTK</sequence>
<accession>U9U4D0</accession>
<reference evidence="1" key="1">
    <citation type="submission" date="2013-07" db="EMBL/GenBank/DDBJ databases">
        <title>The genome of an arbuscular mycorrhizal fungus provides insights into the evolution of the oldest plant symbiosis.</title>
        <authorList>
            <consortium name="DOE Joint Genome Institute"/>
            <person name="Tisserant E."/>
            <person name="Malbreil M."/>
            <person name="Kuo A."/>
            <person name="Kohler A."/>
            <person name="Symeonidi A."/>
            <person name="Balestrini R."/>
            <person name="Charron P."/>
            <person name="Duensing N."/>
            <person name="Frei-dit-Frey N."/>
            <person name="Gianinazzi-Pearson V."/>
            <person name="Gilbert B."/>
            <person name="Handa Y."/>
            <person name="Hijri M."/>
            <person name="Kaul R."/>
            <person name="Kawaguchi M."/>
            <person name="Krajinski F."/>
            <person name="Lammers P."/>
            <person name="Lapierre D."/>
            <person name="Masclaux F.G."/>
            <person name="Murat C."/>
            <person name="Morin E."/>
            <person name="Ndikumana S."/>
            <person name="Pagni M."/>
            <person name="Petitpierre D."/>
            <person name="Requena N."/>
            <person name="Rosikiewicz P."/>
            <person name="Riley R."/>
            <person name="Saito K."/>
            <person name="San Clemente H."/>
            <person name="Shapiro H."/>
            <person name="van Tuinen D."/>
            <person name="Becard G."/>
            <person name="Bonfante P."/>
            <person name="Paszkowski U."/>
            <person name="Shachar-Hill Y."/>
            <person name="Young J.P."/>
            <person name="Sanders I.R."/>
            <person name="Henrissat B."/>
            <person name="Rensing S.A."/>
            <person name="Grigoriev I.V."/>
            <person name="Corradi N."/>
            <person name="Roux C."/>
            <person name="Martin F."/>
        </authorList>
    </citation>
    <scope>NUCLEOTIDE SEQUENCE</scope>
    <source>
        <strain evidence="1">DAOM 197198</strain>
    </source>
</reference>
<proteinExistence type="predicted"/>
<dbReference type="VEuPathDB" id="FungiDB:RhiirFUN_006863"/>
<protein>
    <submittedName>
        <fullName evidence="1">Uncharacterized protein</fullName>
    </submittedName>
</protein>
<dbReference type="AlphaFoldDB" id="U9U4D0"/>
<dbReference type="EMBL" id="KI282165">
    <property type="protein sequence ID" value="ESA15225.1"/>
    <property type="molecule type" value="Genomic_DNA"/>
</dbReference>
<gene>
    <name evidence="1" type="ORF">GLOINDRAFT_84333</name>
</gene>
<name>U9U4D0_RHIID</name>
<organism evidence="1">
    <name type="scientific">Rhizophagus irregularis (strain DAOM 181602 / DAOM 197198 / MUCL 43194)</name>
    <name type="common">Arbuscular mycorrhizal fungus</name>
    <name type="synonym">Glomus intraradices</name>
    <dbReference type="NCBI Taxonomy" id="747089"/>
    <lineage>
        <taxon>Eukaryota</taxon>
        <taxon>Fungi</taxon>
        <taxon>Fungi incertae sedis</taxon>
        <taxon>Mucoromycota</taxon>
        <taxon>Glomeromycotina</taxon>
        <taxon>Glomeromycetes</taxon>
        <taxon>Glomerales</taxon>
        <taxon>Glomeraceae</taxon>
        <taxon>Rhizophagus</taxon>
    </lineage>
</organism>
<dbReference type="HOGENOM" id="CLU_1587368_0_0_1"/>
<evidence type="ECO:0000313" key="1">
    <source>
        <dbReference type="EMBL" id="ESA15225.1"/>
    </source>
</evidence>